<sequence length="860" mass="96196">MAEKSPEASSSKRPDRSMGMTAALIAVVGIASIGAFATLFTVWARSGAPGIEETLRLASEEYVAGRPAVAAKLAQTVEFPEEYEDADQIHLKEFLIGAGLAAAANKQVDLNEWRIAMDGAIPHLQASAEHGFPPGREAEGNQLLGEAFLSKGKFSKAAKYLETAIDIDPATRLQLMPLLVESQLQAAEMEPEVALQSARNLLEWETPGTIGLDNAKLLLGRALIQKEQWAAAREPIREVIDNGSDPQIVQEARLLDAISQITEAISLEEGSKAALPSPAIRTKIRKAIEDLEAIDREADPLLATRSRLWVARGLRALKENEAAIAVATTVRLHRPFNAESIAGGVLESELLASQGMGEDVLQTARYLVREIGDPRLFDGRIIRLEEFRQRMAGVADQLREAGEYRYSVDLARSLPPVLPLDQAYMLEGLALSDWAESTLENGRQSDGAMPPEVAAKARQYYRAAGDARASAAKERYTTTEYIPAVWDTIEAYEQAGDFGRTLTWVEEYLRYEKRALKPRGLLVKGRTLLALDRPEDALRPLTTCVVEHPRDSLRYEARLIAALANAELNRFVEARELLDENLYDGTLAPESKVWRDSLYLLGQLLYRDAYRNHLFLTGELPPEIQPPTDDQIQFRDNQELLLAAIGRLDETADREEILISENRIAGDELLREAQERARNARYLAARSRQMAAHWPEVESEAPDLLDVARRRLSQSRDEYLQQAADGFSGLRQQLDRSEEDQELSNQDQSMLRNCFLAEADVLRQLGKYEEAAEAYRGVSLRYMNEPASLEAMLGQAQCMEDLGRKREANLIVRQAERVLQRIPKEMDSLFVETTRYDREQWQRLFAWMVPPEVAPQDADA</sequence>
<dbReference type="SMART" id="SM00028">
    <property type="entry name" value="TPR"/>
    <property type="match status" value="2"/>
</dbReference>
<evidence type="ECO:0000313" key="4">
    <source>
        <dbReference type="Proteomes" id="UP000320672"/>
    </source>
</evidence>
<organism evidence="3 4">
    <name type="scientific">Roseimaritima multifibrata</name>
    <dbReference type="NCBI Taxonomy" id="1930274"/>
    <lineage>
        <taxon>Bacteria</taxon>
        <taxon>Pseudomonadati</taxon>
        <taxon>Planctomycetota</taxon>
        <taxon>Planctomycetia</taxon>
        <taxon>Pirellulales</taxon>
        <taxon>Pirellulaceae</taxon>
        <taxon>Roseimaritima</taxon>
    </lineage>
</organism>
<gene>
    <name evidence="3" type="ORF">FF011L_42640</name>
</gene>
<dbReference type="AlphaFoldDB" id="A0A517MKQ8"/>
<dbReference type="PROSITE" id="PS50005">
    <property type="entry name" value="TPR"/>
    <property type="match status" value="1"/>
</dbReference>
<dbReference type="InterPro" id="IPR011990">
    <property type="entry name" value="TPR-like_helical_dom_sf"/>
</dbReference>
<evidence type="ECO:0000256" key="2">
    <source>
        <dbReference type="SAM" id="Phobius"/>
    </source>
</evidence>
<feature type="transmembrane region" description="Helical" evidence="2">
    <location>
        <begin position="21"/>
        <end position="44"/>
    </location>
</feature>
<dbReference type="Proteomes" id="UP000320672">
    <property type="component" value="Chromosome"/>
</dbReference>
<dbReference type="SUPFAM" id="SSF48452">
    <property type="entry name" value="TPR-like"/>
    <property type="match status" value="2"/>
</dbReference>
<reference evidence="3 4" key="1">
    <citation type="submission" date="2019-02" db="EMBL/GenBank/DDBJ databases">
        <title>Deep-cultivation of Planctomycetes and their phenomic and genomic characterization uncovers novel biology.</title>
        <authorList>
            <person name="Wiegand S."/>
            <person name="Jogler M."/>
            <person name="Boedeker C."/>
            <person name="Pinto D."/>
            <person name="Vollmers J."/>
            <person name="Rivas-Marin E."/>
            <person name="Kohn T."/>
            <person name="Peeters S.H."/>
            <person name="Heuer A."/>
            <person name="Rast P."/>
            <person name="Oberbeckmann S."/>
            <person name="Bunk B."/>
            <person name="Jeske O."/>
            <person name="Meyerdierks A."/>
            <person name="Storesund J.E."/>
            <person name="Kallscheuer N."/>
            <person name="Luecker S."/>
            <person name="Lage O.M."/>
            <person name="Pohl T."/>
            <person name="Merkel B.J."/>
            <person name="Hornburger P."/>
            <person name="Mueller R.-W."/>
            <person name="Bruemmer F."/>
            <person name="Labrenz M."/>
            <person name="Spormann A.M."/>
            <person name="Op den Camp H."/>
            <person name="Overmann J."/>
            <person name="Amann R."/>
            <person name="Jetten M.S.M."/>
            <person name="Mascher T."/>
            <person name="Medema M.H."/>
            <person name="Devos D.P."/>
            <person name="Kaster A.-K."/>
            <person name="Ovreas L."/>
            <person name="Rohde M."/>
            <person name="Galperin M.Y."/>
            <person name="Jogler C."/>
        </authorList>
    </citation>
    <scope>NUCLEOTIDE SEQUENCE [LARGE SCALE GENOMIC DNA]</scope>
    <source>
        <strain evidence="3 4">FF011L</strain>
    </source>
</reference>
<feature type="repeat" description="TPR" evidence="1">
    <location>
        <begin position="138"/>
        <end position="171"/>
    </location>
</feature>
<proteinExistence type="predicted"/>
<keyword evidence="2" id="KW-0812">Transmembrane</keyword>
<dbReference type="OrthoDB" id="251479at2"/>
<evidence type="ECO:0000256" key="1">
    <source>
        <dbReference type="PROSITE-ProRule" id="PRU00339"/>
    </source>
</evidence>
<name>A0A517MKQ8_9BACT</name>
<keyword evidence="1" id="KW-0802">TPR repeat</keyword>
<dbReference type="KEGG" id="rml:FF011L_42640"/>
<keyword evidence="2" id="KW-1133">Transmembrane helix</keyword>
<dbReference type="RefSeq" id="WP_145353625.1">
    <property type="nucleotide sequence ID" value="NZ_CP036262.1"/>
</dbReference>
<evidence type="ECO:0000313" key="3">
    <source>
        <dbReference type="EMBL" id="QDS95468.1"/>
    </source>
</evidence>
<dbReference type="EMBL" id="CP036262">
    <property type="protein sequence ID" value="QDS95468.1"/>
    <property type="molecule type" value="Genomic_DNA"/>
</dbReference>
<keyword evidence="2" id="KW-0472">Membrane</keyword>
<dbReference type="Gene3D" id="1.25.40.10">
    <property type="entry name" value="Tetratricopeptide repeat domain"/>
    <property type="match status" value="2"/>
</dbReference>
<dbReference type="InterPro" id="IPR019734">
    <property type="entry name" value="TPR_rpt"/>
</dbReference>
<keyword evidence="4" id="KW-1185">Reference proteome</keyword>
<protein>
    <submittedName>
        <fullName evidence="3">Tetratricopeptide repeat protein</fullName>
    </submittedName>
</protein>
<accession>A0A517MKQ8</accession>